<name>A0A3S4WW66_9ACTN</name>
<protein>
    <submittedName>
        <fullName evidence="1">Uncharacterized protein</fullName>
    </submittedName>
</protein>
<organism evidence="1 2">
    <name type="scientific">Acidipropionibacterium jensenii</name>
    <dbReference type="NCBI Taxonomy" id="1749"/>
    <lineage>
        <taxon>Bacteria</taxon>
        <taxon>Bacillati</taxon>
        <taxon>Actinomycetota</taxon>
        <taxon>Actinomycetes</taxon>
        <taxon>Propionibacteriales</taxon>
        <taxon>Propionibacteriaceae</taxon>
        <taxon>Acidipropionibacterium</taxon>
    </lineage>
</organism>
<dbReference type="EMBL" id="LR134473">
    <property type="protein sequence ID" value="VEI02770.1"/>
    <property type="molecule type" value="Genomic_DNA"/>
</dbReference>
<dbReference type="AlphaFoldDB" id="A0A3S4WW66"/>
<proteinExistence type="predicted"/>
<evidence type="ECO:0000313" key="2">
    <source>
        <dbReference type="Proteomes" id="UP000277858"/>
    </source>
</evidence>
<accession>A0A3S4WW66</accession>
<dbReference type="RefSeq" id="WP_028703307.1">
    <property type="nucleotide sequence ID" value="NZ_CP040635.1"/>
</dbReference>
<gene>
    <name evidence="1" type="ORF">NCTC13652_00955</name>
</gene>
<dbReference type="GeneID" id="82885500"/>
<reference evidence="1 2" key="1">
    <citation type="submission" date="2018-12" db="EMBL/GenBank/DDBJ databases">
        <authorList>
            <consortium name="Pathogen Informatics"/>
        </authorList>
    </citation>
    <scope>NUCLEOTIDE SEQUENCE [LARGE SCALE GENOMIC DNA]</scope>
    <source>
        <strain evidence="1 2">NCTC13652</strain>
    </source>
</reference>
<evidence type="ECO:0000313" key="1">
    <source>
        <dbReference type="EMBL" id="VEI02770.1"/>
    </source>
</evidence>
<keyword evidence="2" id="KW-1185">Reference proteome</keyword>
<dbReference type="OrthoDB" id="3711334at2"/>
<sequence length="159" mass="17163">MPATPRPPTEGHAWVFSSHLRHHVRHLAASTGVPWRVIALLAGVPSGTVSAIIGPTGRPRARIREVDARQLLNLTSEAILAAERTTVPVTPTVHRIEALEGAGHGRSQIAHYLNVSQAELDLLTSGRLVTCTLMVRVRAQAACEAHGLWWSEPDSTRGT</sequence>
<dbReference type="Proteomes" id="UP000277858">
    <property type="component" value="Chromosome"/>
</dbReference>